<gene>
    <name evidence="5" type="primary">FHOD3</name>
    <name evidence="5" type="synonym">fhod3b</name>
</gene>
<proteinExistence type="predicted"/>
<evidence type="ECO:0000256" key="1">
    <source>
        <dbReference type="ARBA" id="ARBA00023203"/>
    </source>
</evidence>
<evidence type="ECO:0000256" key="2">
    <source>
        <dbReference type="SAM" id="MobiDB-lite"/>
    </source>
</evidence>
<feature type="domain" description="GBD/FH3" evidence="3">
    <location>
        <begin position="6"/>
        <end position="373"/>
    </location>
</feature>
<dbReference type="SUPFAM" id="SSF48371">
    <property type="entry name" value="ARM repeat"/>
    <property type="match status" value="1"/>
</dbReference>
<dbReference type="GeneTree" id="ENSGT00940000154807"/>
<reference evidence="5" key="3">
    <citation type="submission" date="2025-09" db="UniProtKB">
        <authorList>
            <consortium name="Ensembl"/>
        </authorList>
    </citation>
    <scope>IDENTIFICATION</scope>
</reference>
<dbReference type="GO" id="GO:0045214">
    <property type="term" value="P:sarcomere organization"/>
    <property type="evidence" value="ECO:0007669"/>
    <property type="project" value="TreeGrafter"/>
</dbReference>
<keyword evidence="1" id="KW-0009">Actin-binding</keyword>
<dbReference type="PANTHER" id="PTHR45920:SF3">
    <property type="entry name" value="FH1_FH2 DOMAIN-CONTAINING PROTEIN 3"/>
    <property type="match status" value="1"/>
</dbReference>
<dbReference type="SUPFAM" id="SSF101447">
    <property type="entry name" value="Formin homology 2 domain (FH2 domain)"/>
    <property type="match status" value="1"/>
</dbReference>
<dbReference type="GO" id="GO:0030866">
    <property type="term" value="P:cortical actin cytoskeleton organization"/>
    <property type="evidence" value="ECO:0007669"/>
    <property type="project" value="TreeGrafter"/>
</dbReference>
<protein>
    <submittedName>
        <fullName evidence="5">Formin homology 2 domain containing 3</fullName>
    </submittedName>
</protein>
<feature type="domain" description="FH2" evidence="4">
    <location>
        <begin position="586"/>
        <end position="979"/>
    </location>
</feature>
<dbReference type="Gene3D" id="1.20.58.2220">
    <property type="entry name" value="Formin, FH2 domain"/>
    <property type="match status" value="1"/>
</dbReference>
<feature type="compositionally biased region" description="Acidic residues" evidence="2">
    <location>
        <begin position="413"/>
        <end position="426"/>
    </location>
</feature>
<keyword evidence="6" id="KW-1185">Reference proteome</keyword>
<dbReference type="Pfam" id="PF18382">
    <property type="entry name" value="Formin_GBD_N"/>
    <property type="match status" value="1"/>
</dbReference>
<accession>A0A669DNF1</accession>
<organism evidence="5 6">
    <name type="scientific">Oreochromis niloticus</name>
    <name type="common">Nile tilapia</name>
    <name type="synonym">Tilapia nilotica</name>
    <dbReference type="NCBI Taxonomy" id="8128"/>
    <lineage>
        <taxon>Eukaryota</taxon>
        <taxon>Metazoa</taxon>
        <taxon>Chordata</taxon>
        <taxon>Craniata</taxon>
        <taxon>Vertebrata</taxon>
        <taxon>Euteleostomi</taxon>
        <taxon>Actinopterygii</taxon>
        <taxon>Neopterygii</taxon>
        <taxon>Teleostei</taxon>
        <taxon>Neoteleostei</taxon>
        <taxon>Acanthomorphata</taxon>
        <taxon>Ovalentaria</taxon>
        <taxon>Cichlomorphae</taxon>
        <taxon>Cichliformes</taxon>
        <taxon>Cichlidae</taxon>
        <taxon>African cichlids</taxon>
        <taxon>Pseudocrenilabrinae</taxon>
        <taxon>Oreochromini</taxon>
        <taxon>Oreochromis</taxon>
    </lineage>
</organism>
<dbReference type="Ensembl" id="ENSONIT00000044183.1">
    <property type="protein sequence ID" value="ENSONIP00000060365.1"/>
    <property type="gene ID" value="ENSONIG00000002877.2"/>
</dbReference>
<dbReference type="Pfam" id="PF02181">
    <property type="entry name" value="FH2"/>
    <property type="match status" value="1"/>
</dbReference>
<dbReference type="InterPro" id="IPR014768">
    <property type="entry name" value="GBD/FH3_dom"/>
</dbReference>
<name>A0A669DNF1_ORENI</name>
<dbReference type="GO" id="GO:0005737">
    <property type="term" value="C:cytoplasm"/>
    <property type="evidence" value="ECO:0007669"/>
    <property type="project" value="TreeGrafter"/>
</dbReference>
<dbReference type="PROSITE" id="PS51444">
    <property type="entry name" value="FH2"/>
    <property type="match status" value="1"/>
</dbReference>
<dbReference type="InterPro" id="IPR011989">
    <property type="entry name" value="ARM-like"/>
</dbReference>
<dbReference type="AlphaFoldDB" id="A0A669DNF1"/>
<dbReference type="GO" id="GO:0005856">
    <property type="term" value="C:cytoskeleton"/>
    <property type="evidence" value="ECO:0007669"/>
    <property type="project" value="TreeGrafter"/>
</dbReference>
<dbReference type="Gene3D" id="1.25.10.10">
    <property type="entry name" value="Leucine-rich Repeat Variant"/>
    <property type="match status" value="1"/>
</dbReference>
<dbReference type="InterPro" id="IPR016024">
    <property type="entry name" value="ARM-type_fold"/>
</dbReference>
<feature type="region of interest" description="Disordered" evidence="2">
    <location>
        <begin position="327"/>
        <end position="473"/>
    </location>
</feature>
<dbReference type="InterPro" id="IPR056771">
    <property type="entry name" value="FH3_FHOD1-3-like"/>
</dbReference>
<dbReference type="GO" id="GO:0055003">
    <property type="term" value="P:cardiac myofibril assembly"/>
    <property type="evidence" value="ECO:0007669"/>
    <property type="project" value="TreeGrafter"/>
</dbReference>
<dbReference type="PANTHER" id="PTHR45920">
    <property type="entry name" value="FORMIN HOMOLOGY 2 DOMAIN CONTAINING, ISOFORM I"/>
    <property type="match status" value="1"/>
</dbReference>
<evidence type="ECO:0000259" key="3">
    <source>
        <dbReference type="PROSITE" id="PS51232"/>
    </source>
</evidence>
<evidence type="ECO:0000313" key="5">
    <source>
        <dbReference type="Ensembl" id="ENSONIP00000060365.1"/>
    </source>
</evidence>
<dbReference type="InterPro" id="IPR041387">
    <property type="entry name" value="FHOD1_GBD_N"/>
</dbReference>
<feature type="compositionally biased region" description="Basic and acidic residues" evidence="2">
    <location>
        <begin position="442"/>
        <end position="456"/>
    </location>
</feature>
<dbReference type="PROSITE" id="PS51232">
    <property type="entry name" value="GBD_FH3"/>
    <property type="match status" value="1"/>
</dbReference>
<reference evidence="6" key="1">
    <citation type="submission" date="2012-01" db="EMBL/GenBank/DDBJ databases">
        <title>The Genome Sequence of Oreochromis niloticus (Nile Tilapia).</title>
        <authorList>
            <consortium name="Broad Institute Genome Assembly Team"/>
            <consortium name="Broad Institute Sequencing Platform"/>
            <person name="Di Palma F."/>
            <person name="Johnson J."/>
            <person name="Lander E.S."/>
            <person name="Lindblad-Toh K."/>
        </authorList>
    </citation>
    <scope>NUCLEOTIDE SEQUENCE [LARGE SCALE GENOMIC DNA]</scope>
</reference>
<feature type="compositionally biased region" description="Low complexity" evidence="2">
    <location>
        <begin position="458"/>
        <end position="468"/>
    </location>
</feature>
<sequence>MATFICRVQFLDDTDPFNSTNFPEPTRPPLYTFREDIPLINQIAGVHRLLKAPHKPDDCALQLSHNGNNNRQKLYNSTGRELRRALFSLKQIFQDDKDLVHEFVVAEGLTCLIKVGAEADQNYQNYILRALGQIMLYVDGMNGLISHNETIQWLYTLVGSKFRLVVKTSLKLLLVFVEYTESNAALLIKAVNAVDTKRGTKLWSNVMEILDEKDGVDTELLVFAMTLINKTLAGLPDQDSYYDMVDCLEEQGIEATAQRHLSRKGTDLDLVEQFNIYEVRKPTVQTFISVQTCSVYLISQISAGNAVCVKIPVILYSLTTRIKSTAPELPVLEPSPAPPPEPDKQQTEAASQAETEDVAAEEKVAVEVASVEQSGKSKEETQEQVKLEERRQRMDEAAEEEADVADKVKAGEPDVEAEVELEEESEKEQVTERDADDSVLLSEKERQNEEVNEKDNCSASSISSTSSTLEREEREVKLNRDIEAGRAPKFSRFYLLTLMIKLRIKDMDFTDLKDEDDMDILDMDSTTGSGDLIPPLPPLLCNTALPPPPPLFGCPPPPPILGKMMPPPPPFMAPIPPPSPQLSRGDIPLFQKKKKTIRLFWNEVRPVDWQCKSHKFCKESLWSKLEPITLDTSKLEQLFESKSKELSKAAVDGKRQEIIVLDSKRSNAINIGLTVLPPPRTIKTAILNFDEYALNKEGIEKILTMIPTEEEKQKIQEAQLVNPAIPLGSAEQFLLTLSSITELSARLQLWAFKMDYEIIEKEVAEPLQDLKEGMDQLEKNKTLGYILTTLLAIGNFLNGSNAKGFELNYLEKVPEVKDTVHKQSLLHHACSIVVEKFPDSTDLYSEIGAVTRLTKVDFDQLQDNLAQMERRCKASWDHLKVIAKHEMKPALKQKMSDFLKDCAERIIILKIVHRRIINRFHAFLLFLGHPVYAVRDVSIHRFSKILSEFALEYRTTRERVLQQKQKRANHRERNKTRGKMITDVSRLQPTYTHIFPFHNPRLCLV</sequence>
<evidence type="ECO:0000259" key="4">
    <source>
        <dbReference type="PROSITE" id="PS51444"/>
    </source>
</evidence>
<evidence type="ECO:0000313" key="6">
    <source>
        <dbReference type="Proteomes" id="UP000005207"/>
    </source>
</evidence>
<dbReference type="InterPro" id="IPR015425">
    <property type="entry name" value="FH2_Formin"/>
</dbReference>
<dbReference type="Pfam" id="PF24959">
    <property type="entry name" value="FH3_FHOD1-3"/>
    <property type="match status" value="1"/>
</dbReference>
<dbReference type="InterPro" id="IPR042201">
    <property type="entry name" value="FH2_Formin_sf"/>
</dbReference>
<dbReference type="SMART" id="SM00498">
    <property type="entry name" value="FH2"/>
    <property type="match status" value="1"/>
</dbReference>
<dbReference type="GO" id="GO:0051015">
    <property type="term" value="F:actin filament binding"/>
    <property type="evidence" value="ECO:0007669"/>
    <property type="project" value="TreeGrafter"/>
</dbReference>
<dbReference type="FunFam" id="1.20.58.2220:FF:000004">
    <property type="entry name" value="Formin homology 2 domain-containing 3"/>
    <property type="match status" value="1"/>
</dbReference>
<reference evidence="5" key="2">
    <citation type="submission" date="2025-08" db="UniProtKB">
        <authorList>
            <consortium name="Ensembl"/>
        </authorList>
    </citation>
    <scope>IDENTIFICATION</scope>
</reference>
<feature type="compositionally biased region" description="Basic and acidic residues" evidence="2">
    <location>
        <begin position="375"/>
        <end position="396"/>
    </location>
</feature>
<dbReference type="Proteomes" id="UP000005207">
    <property type="component" value="Linkage group LG11"/>
</dbReference>